<evidence type="ECO:0000313" key="1">
    <source>
        <dbReference type="EMBL" id="AFF20751.1"/>
    </source>
</evidence>
<gene>
    <name evidence="1" type="ORF">HPELS_06155</name>
</gene>
<sequence>MFGYHHLNLKRLNFIQFENLDYKTKILIAYKLGAG</sequence>
<name>A0ABC7ZGL0_HELPX</name>
<dbReference type="EMBL" id="CP002953">
    <property type="protein sequence ID" value="AFF20751.1"/>
    <property type="molecule type" value="Genomic_DNA"/>
</dbReference>
<reference evidence="1 2" key="1">
    <citation type="submission" date="2011-07" db="EMBL/GenBank/DDBJ databases">
        <authorList>
            <person name="Bertoli M.T."/>
            <person name="Kersulyte D."/>
            <person name="Pascasio M.A."/>
            <person name="Berg D.E."/>
        </authorList>
    </citation>
    <scope>NUCLEOTIDE SEQUENCE [LARGE SCALE GENOMIC DNA]</scope>
    <source>
        <strain evidence="1 2">ELS37</strain>
    </source>
</reference>
<organism evidence="1 2">
    <name type="scientific">Helicobacter pylori ELS37</name>
    <dbReference type="NCBI Taxonomy" id="1055527"/>
    <lineage>
        <taxon>Bacteria</taxon>
        <taxon>Pseudomonadati</taxon>
        <taxon>Campylobacterota</taxon>
        <taxon>Epsilonproteobacteria</taxon>
        <taxon>Campylobacterales</taxon>
        <taxon>Helicobacteraceae</taxon>
        <taxon>Helicobacter</taxon>
    </lineage>
</organism>
<dbReference type="AlphaFoldDB" id="A0ABC7ZGL0"/>
<proteinExistence type="predicted"/>
<accession>A0ABC7ZGL0</accession>
<dbReference type="Proteomes" id="UP000007885">
    <property type="component" value="Chromosome"/>
</dbReference>
<protein>
    <submittedName>
        <fullName evidence="1">Uncharacterized protein</fullName>
    </submittedName>
</protein>
<dbReference type="KEGG" id="hpe:HPELS_06155"/>
<evidence type="ECO:0000313" key="2">
    <source>
        <dbReference type="Proteomes" id="UP000007885"/>
    </source>
</evidence>